<accession>A0A5B9MB20</accession>
<evidence type="ECO:0000313" key="2">
    <source>
        <dbReference type="EMBL" id="QEF97923.1"/>
    </source>
</evidence>
<keyword evidence="1" id="KW-1133">Transmembrane helix</keyword>
<keyword evidence="1" id="KW-0812">Transmembrane</keyword>
<keyword evidence="1" id="KW-0472">Membrane</keyword>
<dbReference type="EMBL" id="CP036264">
    <property type="protein sequence ID" value="QEF97923.1"/>
    <property type="molecule type" value="Genomic_DNA"/>
</dbReference>
<sequence>MKRMAAIPGVIALLAVAAFCGFGFLATFEPTDNVSQFLAFRIGYAVIALGSMVGVGLLIVDAVRK</sequence>
<name>A0A5B9MB20_9BACT</name>
<evidence type="ECO:0000313" key="3">
    <source>
        <dbReference type="Proteomes" id="UP000321353"/>
    </source>
</evidence>
<dbReference type="RefSeq" id="WP_147867521.1">
    <property type="nucleotide sequence ID" value="NZ_CP036264.1"/>
</dbReference>
<reference evidence="2 3" key="1">
    <citation type="submission" date="2019-02" db="EMBL/GenBank/DDBJ databases">
        <title>Planctomycetal bacteria perform biofilm scaping via a novel small molecule.</title>
        <authorList>
            <person name="Jeske O."/>
            <person name="Boedeker C."/>
            <person name="Wiegand S."/>
            <person name="Breitling P."/>
            <person name="Kallscheuer N."/>
            <person name="Jogler M."/>
            <person name="Rohde M."/>
            <person name="Petersen J."/>
            <person name="Medema M.H."/>
            <person name="Surup F."/>
            <person name="Jogler C."/>
        </authorList>
    </citation>
    <scope>NUCLEOTIDE SEQUENCE [LARGE SCALE GENOMIC DNA]</scope>
    <source>
        <strain evidence="2 3">Mal15</strain>
    </source>
</reference>
<evidence type="ECO:0000256" key="1">
    <source>
        <dbReference type="SAM" id="Phobius"/>
    </source>
</evidence>
<gene>
    <name evidence="2" type="ORF">Mal15_19690</name>
</gene>
<dbReference type="Proteomes" id="UP000321353">
    <property type="component" value="Chromosome"/>
</dbReference>
<proteinExistence type="predicted"/>
<dbReference type="AlphaFoldDB" id="A0A5B9MB20"/>
<organism evidence="2 3">
    <name type="scientific">Stieleria maiorica</name>
    <dbReference type="NCBI Taxonomy" id="2795974"/>
    <lineage>
        <taxon>Bacteria</taxon>
        <taxon>Pseudomonadati</taxon>
        <taxon>Planctomycetota</taxon>
        <taxon>Planctomycetia</taxon>
        <taxon>Pirellulales</taxon>
        <taxon>Pirellulaceae</taxon>
        <taxon>Stieleria</taxon>
    </lineage>
</organism>
<keyword evidence="3" id="KW-1185">Reference proteome</keyword>
<dbReference type="KEGG" id="smam:Mal15_19690"/>
<protein>
    <submittedName>
        <fullName evidence="2">Uncharacterized protein</fullName>
    </submittedName>
</protein>
<feature type="transmembrane region" description="Helical" evidence="1">
    <location>
        <begin position="38"/>
        <end position="60"/>
    </location>
</feature>